<evidence type="ECO:0000256" key="3">
    <source>
        <dbReference type="ARBA" id="ARBA00022670"/>
    </source>
</evidence>
<evidence type="ECO:0000256" key="2">
    <source>
        <dbReference type="ARBA" id="ARBA00010872"/>
    </source>
</evidence>
<evidence type="ECO:0000256" key="5">
    <source>
        <dbReference type="ARBA" id="ARBA00022813"/>
    </source>
</evidence>
<evidence type="ECO:0000256" key="10">
    <source>
        <dbReference type="PIRSR" id="PIRSR600246-2"/>
    </source>
</evidence>
<dbReference type="GO" id="GO:0033345">
    <property type="term" value="P:L-asparagine catabolic process via L-aspartate"/>
    <property type="evidence" value="ECO:0007669"/>
    <property type="project" value="TreeGrafter"/>
</dbReference>
<dbReference type="PANTHER" id="PTHR10188">
    <property type="entry name" value="L-ASPARAGINASE"/>
    <property type="match status" value="1"/>
</dbReference>
<dbReference type="Proteomes" id="UP000291343">
    <property type="component" value="Unassembled WGS sequence"/>
</dbReference>
<evidence type="ECO:0000256" key="6">
    <source>
        <dbReference type="ARBA" id="ARBA00049366"/>
    </source>
</evidence>
<dbReference type="CDD" id="cd04702">
    <property type="entry name" value="ASRGL1_like"/>
    <property type="match status" value="1"/>
</dbReference>
<keyword evidence="3" id="KW-0645">Protease</keyword>
<comment type="catalytic activity">
    <reaction evidence="6">
        <text>L-asparagine + H2O = L-aspartate + NH4(+)</text>
        <dbReference type="Rhea" id="RHEA:21016"/>
        <dbReference type="ChEBI" id="CHEBI:15377"/>
        <dbReference type="ChEBI" id="CHEBI:28938"/>
        <dbReference type="ChEBI" id="CHEBI:29991"/>
        <dbReference type="ChEBI" id="CHEBI:58048"/>
        <dbReference type="EC" id="3.5.1.1"/>
    </reaction>
</comment>
<evidence type="ECO:0000256" key="7">
    <source>
        <dbReference type="ARBA" id="ARBA00054922"/>
    </source>
</evidence>
<comment type="catalytic activity">
    <reaction evidence="1">
        <text>Cleavage of a beta-linked Asp residue from the N-terminus of a polypeptide.</text>
        <dbReference type="EC" id="3.4.19.5"/>
    </reaction>
</comment>
<evidence type="ECO:0000256" key="4">
    <source>
        <dbReference type="ARBA" id="ARBA00022801"/>
    </source>
</evidence>
<accession>A0A482XV28</accession>
<dbReference type="Pfam" id="PF01112">
    <property type="entry name" value="Asparaginase_2"/>
    <property type="match status" value="1"/>
</dbReference>
<sequence>MMATKIAYGAVGKPPLVLVHGGAGDIPDSGVRNKLDGVRRAAVEGHRVMERTGCVLEAVVAAVTVMEDLEGFNAGRGSVLTLDEKVEMEAQIMEGGNLDAGCVTLLRNVKNPIVVARSVMEKTPHTFLGGEGAETFAKQTGAEFAGDDYFKTSAAVSALERFKAAKSKAPGVTEIGDTVGCVAVDFQGHTATATSTGGINGKYPGRIGDTPILGSGGYADDSLATVSTTGYGESIMRYNLAQRVLTGIAQGKSAQQASEESVRGMTDRVGNTAGVITLTPSGQVGVAFTSKRMAWAYVEGDTLNYGIEQGQHLTMDVAEFE</sequence>
<dbReference type="PANTHER" id="PTHR10188:SF41">
    <property type="entry name" value="ISOASPARTYL PEPTIDASE_L-ASPARAGINASE"/>
    <property type="match status" value="1"/>
</dbReference>
<name>A0A482XV28_LAOST</name>
<evidence type="ECO:0000256" key="1">
    <source>
        <dbReference type="ARBA" id="ARBA00000306"/>
    </source>
</evidence>
<gene>
    <name evidence="12" type="ORF">LSTR_LSTR008384</name>
</gene>
<evidence type="ECO:0000256" key="11">
    <source>
        <dbReference type="PIRSR" id="PIRSR600246-3"/>
    </source>
</evidence>
<feature type="binding site" evidence="10">
    <location>
        <begin position="229"/>
        <end position="232"/>
    </location>
    <ligand>
        <name>substrate</name>
    </ligand>
</feature>
<dbReference type="STRING" id="195883.A0A482XV28"/>
<keyword evidence="5" id="KW-0068">Autocatalytic cleavage</keyword>
<comment type="subunit">
    <text evidence="8">Heterodimer of an alpha and beta chain produced by autocleavage.</text>
</comment>
<dbReference type="InParanoid" id="A0A482XV28"/>
<protein>
    <submittedName>
        <fullName evidence="12">Uncharacterized protein</fullName>
    </submittedName>
</protein>
<evidence type="ECO:0000256" key="9">
    <source>
        <dbReference type="PIRSR" id="PIRSR600246-1"/>
    </source>
</evidence>
<evidence type="ECO:0000256" key="8">
    <source>
        <dbReference type="ARBA" id="ARBA00061780"/>
    </source>
</evidence>
<comment type="similarity">
    <text evidence="2">Belongs to the Ntn-hydrolase family.</text>
</comment>
<dbReference type="OrthoDB" id="2262349at2759"/>
<dbReference type="SMR" id="A0A482XV28"/>
<dbReference type="GO" id="GO:0005737">
    <property type="term" value="C:cytoplasm"/>
    <property type="evidence" value="ECO:0007669"/>
    <property type="project" value="TreeGrafter"/>
</dbReference>
<dbReference type="AlphaFoldDB" id="A0A482XV28"/>
<evidence type="ECO:0000313" key="13">
    <source>
        <dbReference type="Proteomes" id="UP000291343"/>
    </source>
</evidence>
<dbReference type="InterPro" id="IPR000246">
    <property type="entry name" value="Peptidase_T2"/>
</dbReference>
<comment type="caution">
    <text evidence="12">The sequence shown here is derived from an EMBL/GenBank/DDBJ whole genome shotgun (WGS) entry which is preliminary data.</text>
</comment>
<keyword evidence="4" id="KW-0378">Hydrolase</keyword>
<evidence type="ECO:0000313" key="12">
    <source>
        <dbReference type="EMBL" id="RZF49098.1"/>
    </source>
</evidence>
<proteinExistence type="inferred from homology"/>
<dbReference type="InterPro" id="IPR033844">
    <property type="entry name" value="ASRGL1_meta"/>
</dbReference>
<dbReference type="SUPFAM" id="SSF56235">
    <property type="entry name" value="N-terminal nucleophile aminohydrolases (Ntn hydrolases)"/>
    <property type="match status" value="1"/>
</dbReference>
<dbReference type="InterPro" id="IPR029055">
    <property type="entry name" value="Ntn_hydrolases_N"/>
</dbReference>
<organism evidence="12 13">
    <name type="scientific">Laodelphax striatellus</name>
    <name type="common">Small brown planthopper</name>
    <name type="synonym">Delphax striatella</name>
    <dbReference type="NCBI Taxonomy" id="195883"/>
    <lineage>
        <taxon>Eukaryota</taxon>
        <taxon>Metazoa</taxon>
        <taxon>Ecdysozoa</taxon>
        <taxon>Arthropoda</taxon>
        <taxon>Hexapoda</taxon>
        <taxon>Insecta</taxon>
        <taxon>Pterygota</taxon>
        <taxon>Neoptera</taxon>
        <taxon>Paraneoptera</taxon>
        <taxon>Hemiptera</taxon>
        <taxon>Auchenorrhyncha</taxon>
        <taxon>Fulgoroidea</taxon>
        <taxon>Delphacidae</taxon>
        <taxon>Criomorphinae</taxon>
        <taxon>Laodelphax</taxon>
    </lineage>
</organism>
<feature type="binding site" evidence="10">
    <location>
        <begin position="206"/>
        <end position="209"/>
    </location>
    <ligand>
        <name>substrate</name>
    </ligand>
</feature>
<dbReference type="GO" id="GO:0004067">
    <property type="term" value="F:asparaginase activity"/>
    <property type="evidence" value="ECO:0007669"/>
    <property type="project" value="UniProtKB-EC"/>
</dbReference>
<feature type="site" description="Cleavage; by autolysis" evidence="11">
    <location>
        <begin position="177"/>
        <end position="178"/>
    </location>
</feature>
<dbReference type="Gene3D" id="3.60.20.30">
    <property type="entry name" value="(Glycosyl)asparaginase"/>
    <property type="match status" value="1"/>
</dbReference>
<reference evidence="12 13" key="1">
    <citation type="journal article" date="2017" name="Gigascience">
        <title>Genome sequence of the small brown planthopper, Laodelphax striatellus.</title>
        <authorList>
            <person name="Zhu J."/>
            <person name="Jiang F."/>
            <person name="Wang X."/>
            <person name="Yang P."/>
            <person name="Bao Y."/>
            <person name="Zhao W."/>
            <person name="Wang W."/>
            <person name="Lu H."/>
            <person name="Wang Q."/>
            <person name="Cui N."/>
            <person name="Li J."/>
            <person name="Chen X."/>
            <person name="Luo L."/>
            <person name="Yu J."/>
            <person name="Kang L."/>
            <person name="Cui F."/>
        </authorList>
    </citation>
    <scope>NUCLEOTIDE SEQUENCE [LARGE SCALE GENOMIC DNA]</scope>
    <source>
        <strain evidence="12">Lst14</strain>
    </source>
</reference>
<dbReference type="FunCoup" id="A0A482XV28">
    <property type="interactions" value="126"/>
</dbReference>
<dbReference type="GO" id="GO:0008798">
    <property type="term" value="F:beta-aspartyl-peptidase activity"/>
    <property type="evidence" value="ECO:0007669"/>
    <property type="project" value="UniProtKB-EC"/>
</dbReference>
<feature type="active site" description="Nucleophile" evidence="9">
    <location>
        <position position="178"/>
    </location>
</feature>
<comment type="function">
    <text evidence="7">Has both L-asparaginase and beta-aspartyl peptidase activity. Does not have aspartylglucosaminidase activity and is inactive toward GlcNAc-L-Asn. Likewise, has no activity toward glutamine.</text>
</comment>
<keyword evidence="13" id="KW-1185">Reference proteome</keyword>
<dbReference type="GO" id="GO:0006508">
    <property type="term" value="P:proteolysis"/>
    <property type="evidence" value="ECO:0007669"/>
    <property type="project" value="UniProtKB-KW"/>
</dbReference>
<dbReference type="FunFam" id="3.60.20.30:FF:000001">
    <property type="entry name" value="Isoaspartyl peptidase/L-asparaginase"/>
    <property type="match status" value="1"/>
</dbReference>
<dbReference type="EMBL" id="QKKF02000377">
    <property type="protein sequence ID" value="RZF49098.1"/>
    <property type="molecule type" value="Genomic_DNA"/>
</dbReference>